<dbReference type="InterPro" id="IPR024516">
    <property type="entry name" value="Mce_C"/>
</dbReference>
<dbReference type="RefSeq" id="WP_345442571.1">
    <property type="nucleotide sequence ID" value="NZ_BAABHK010000025.1"/>
</dbReference>
<dbReference type="InterPro" id="IPR005693">
    <property type="entry name" value="Mce"/>
</dbReference>
<feature type="domain" description="Mammalian cell entry C-terminal" evidence="4">
    <location>
        <begin position="123"/>
        <end position="312"/>
    </location>
</feature>
<evidence type="ECO:0000313" key="5">
    <source>
        <dbReference type="EMBL" id="GAA4639037.1"/>
    </source>
</evidence>
<accession>A0ABP8UTB7</accession>
<evidence type="ECO:0000259" key="4">
    <source>
        <dbReference type="Pfam" id="PF11887"/>
    </source>
</evidence>
<evidence type="ECO:0000259" key="3">
    <source>
        <dbReference type="Pfam" id="PF02470"/>
    </source>
</evidence>
<dbReference type="Proteomes" id="UP001501442">
    <property type="component" value="Unassembled WGS sequence"/>
</dbReference>
<feature type="compositionally biased region" description="Low complexity" evidence="1">
    <location>
        <begin position="391"/>
        <end position="412"/>
    </location>
</feature>
<reference evidence="6" key="1">
    <citation type="journal article" date="2019" name="Int. J. Syst. Evol. Microbiol.">
        <title>The Global Catalogue of Microorganisms (GCM) 10K type strain sequencing project: providing services to taxonomists for standard genome sequencing and annotation.</title>
        <authorList>
            <consortium name="The Broad Institute Genomics Platform"/>
            <consortium name="The Broad Institute Genome Sequencing Center for Infectious Disease"/>
            <person name="Wu L."/>
            <person name="Ma J."/>
        </authorList>
    </citation>
    <scope>NUCLEOTIDE SEQUENCE [LARGE SCALE GENOMIC DNA]</scope>
    <source>
        <strain evidence="6">JCM 17939</strain>
    </source>
</reference>
<name>A0ABP8UTB7_9ACTN</name>
<organism evidence="5 6">
    <name type="scientific">Actinoallomurus vinaceus</name>
    <dbReference type="NCBI Taxonomy" id="1080074"/>
    <lineage>
        <taxon>Bacteria</taxon>
        <taxon>Bacillati</taxon>
        <taxon>Actinomycetota</taxon>
        <taxon>Actinomycetes</taxon>
        <taxon>Streptosporangiales</taxon>
        <taxon>Thermomonosporaceae</taxon>
        <taxon>Actinoallomurus</taxon>
    </lineage>
</organism>
<evidence type="ECO:0000256" key="1">
    <source>
        <dbReference type="SAM" id="MobiDB-lite"/>
    </source>
</evidence>
<feature type="region of interest" description="Disordered" evidence="1">
    <location>
        <begin position="391"/>
        <end position="428"/>
    </location>
</feature>
<dbReference type="EMBL" id="BAABHK010000025">
    <property type="protein sequence ID" value="GAA4639037.1"/>
    <property type="molecule type" value="Genomic_DNA"/>
</dbReference>
<sequence>MGLPGSPRRRDARPTRVLAFGAAVLAVVLAAALVAVFWPSGEQTHVTAYFERATGVYRGTEVRVLGVKVGKVTRVTPKGNMVEITMAYDAKRKIPANAQAVIIVPSLVADRYIQFTPVYRGGAALKNGATLPLSSTAVPVELDDANESVNQLAKALGPQGANANGALSRLLKSSAQTLDGQGESFKQTLQDLSEVSRILADNRGDASQTVRNLAKITQAMAASDRQIRAFSENLATVSGTLNAERTELTAALKSLTVALQEVSAFVKENKTQIAANVQGLAQVTGILVKEKQALQQFLDKAPVAATNAMQVYDYQDGTLHSRLNLMQSQNIAMWLCSLAYSLGAPPKQCETLLKPLNALGAPLSKIGLDLSGLTAATTHYDVVAPPPDAYGSGSARTAAKGGTTKKTAQTGANPDPTFGGILAPPSTG</sequence>
<dbReference type="NCBIfam" id="TIGR00996">
    <property type="entry name" value="Mtu_fam_mce"/>
    <property type="match status" value="1"/>
</dbReference>
<dbReference type="PANTHER" id="PTHR33371">
    <property type="entry name" value="INTERMEMBRANE PHOSPHOLIPID TRANSPORT SYSTEM BINDING PROTEIN MLAD-RELATED"/>
    <property type="match status" value="1"/>
</dbReference>
<feature type="domain" description="Mce/MlaD" evidence="3">
    <location>
        <begin position="44"/>
        <end position="117"/>
    </location>
</feature>
<dbReference type="Pfam" id="PF02470">
    <property type="entry name" value="MlaD"/>
    <property type="match status" value="1"/>
</dbReference>
<dbReference type="Pfam" id="PF11887">
    <property type="entry name" value="Mce4_CUP1"/>
    <property type="match status" value="1"/>
</dbReference>
<proteinExistence type="predicted"/>
<keyword evidence="2" id="KW-1133">Transmembrane helix</keyword>
<evidence type="ECO:0008006" key="7">
    <source>
        <dbReference type="Google" id="ProtNLM"/>
    </source>
</evidence>
<dbReference type="InterPro" id="IPR003399">
    <property type="entry name" value="Mce/MlaD"/>
</dbReference>
<keyword evidence="2" id="KW-0472">Membrane</keyword>
<protein>
    <recommendedName>
        <fullName evidence="7">ABC transporter substrate-binding protein</fullName>
    </recommendedName>
</protein>
<dbReference type="InterPro" id="IPR052336">
    <property type="entry name" value="MlaD_Phospholipid_Transporter"/>
</dbReference>
<feature type="transmembrane region" description="Helical" evidence="2">
    <location>
        <begin position="17"/>
        <end position="38"/>
    </location>
</feature>
<keyword evidence="6" id="KW-1185">Reference proteome</keyword>
<evidence type="ECO:0000313" key="6">
    <source>
        <dbReference type="Proteomes" id="UP001501442"/>
    </source>
</evidence>
<evidence type="ECO:0000256" key="2">
    <source>
        <dbReference type="SAM" id="Phobius"/>
    </source>
</evidence>
<keyword evidence="2" id="KW-0812">Transmembrane</keyword>
<dbReference type="PANTHER" id="PTHR33371:SF4">
    <property type="entry name" value="INTERMEMBRANE PHOSPHOLIPID TRANSPORT SYSTEM BINDING PROTEIN MLAD"/>
    <property type="match status" value="1"/>
</dbReference>
<comment type="caution">
    <text evidence="5">The sequence shown here is derived from an EMBL/GenBank/DDBJ whole genome shotgun (WGS) entry which is preliminary data.</text>
</comment>
<gene>
    <name evidence="5" type="ORF">GCM10023196_099100</name>
</gene>